<dbReference type="Pfam" id="PF00542">
    <property type="entry name" value="Ribosomal_L12"/>
    <property type="match status" value="1"/>
</dbReference>
<keyword evidence="3" id="KW-0689">Ribosomal protein</keyword>
<evidence type="ECO:0000259" key="2">
    <source>
        <dbReference type="Pfam" id="PF00542"/>
    </source>
</evidence>
<gene>
    <name evidence="3" type="ORF">P7W03_16535</name>
</gene>
<evidence type="ECO:0000313" key="4">
    <source>
        <dbReference type="Proteomes" id="UP001231701"/>
    </source>
</evidence>
<dbReference type="RefSeq" id="WP_019326712.1">
    <property type="nucleotide sequence ID" value="NZ_CP121271.1"/>
</dbReference>
<feature type="compositionally biased region" description="Basic and acidic residues" evidence="1">
    <location>
        <begin position="74"/>
        <end position="91"/>
    </location>
</feature>
<dbReference type="GO" id="GO:0005840">
    <property type="term" value="C:ribosome"/>
    <property type="evidence" value="ECO:0007669"/>
    <property type="project" value="UniProtKB-KW"/>
</dbReference>
<feature type="region of interest" description="Disordered" evidence="1">
    <location>
        <begin position="70"/>
        <end position="91"/>
    </location>
</feature>
<proteinExistence type="predicted"/>
<reference evidence="3" key="1">
    <citation type="submission" date="2023-03" db="EMBL/GenBank/DDBJ databases">
        <title>Borrelidin-producing and root-colonizing Streptomyces rochei is a potent biopesticide for soil-borne oomycete-caused plant diseases.</title>
        <authorList>
            <person name="Zhou D."/>
            <person name="Wang X."/>
            <person name="Navarro-Munoz J.C."/>
            <person name="Li W."/>
            <person name="Li J."/>
            <person name="Jiu M."/>
            <person name="Deng S."/>
            <person name="Ye Y."/>
            <person name="Daly P."/>
            <person name="Wei L."/>
        </authorList>
    </citation>
    <scope>NUCLEOTIDE SEQUENCE</scope>
    <source>
        <strain evidence="3">JK1</strain>
    </source>
</reference>
<keyword evidence="3" id="KW-0687">Ribonucleoprotein</keyword>
<dbReference type="GO" id="GO:0006412">
    <property type="term" value="P:translation"/>
    <property type="evidence" value="ECO:0007669"/>
    <property type="project" value="InterPro"/>
</dbReference>
<accession>A0AAX3ZIM5</accession>
<sequence>MADEYILLVCDDVPHDVVLSDPGVRVMDVVQVVRRLTGLSLWRSKVLTTQVPAVLLAGVPEEDAAAAVSALRDAGARAETRERPEPDLPRH</sequence>
<dbReference type="InterPro" id="IPR013823">
    <property type="entry name" value="Ribosomal_bL12_C"/>
</dbReference>
<dbReference type="Proteomes" id="UP001231701">
    <property type="component" value="Chromosome"/>
</dbReference>
<feature type="domain" description="Large ribosomal subunit protein bL12 C-terminal" evidence="2">
    <location>
        <begin position="16"/>
        <end position="79"/>
    </location>
</feature>
<dbReference type="GeneID" id="90943665"/>
<dbReference type="InterPro" id="IPR014719">
    <property type="entry name" value="Ribosomal_bL12_C/ClpS-like"/>
</dbReference>
<dbReference type="AlphaFoldDB" id="A0AAX3ZIM5"/>
<dbReference type="GO" id="GO:0003735">
    <property type="term" value="F:structural constituent of ribosome"/>
    <property type="evidence" value="ECO:0007669"/>
    <property type="project" value="InterPro"/>
</dbReference>
<dbReference type="Gene3D" id="3.30.1390.10">
    <property type="match status" value="1"/>
</dbReference>
<evidence type="ECO:0000313" key="3">
    <source>
        <dbReference type="EMBL" id="WMC87074.1"/>
    </source>
</evidence>
<dbReference type="SUPFAM" id="SSF54736">
    <property type="entry name" value="ClpS-like"/>
    <property type="match status" value="1"/>
</dbReference>
<dbReference type="EMBL" id="CP121271">
    <property type="protein sequence ID" value="WMC87074.1"/>
    <property type="molecule type" value="Genomic_DNA"/>
</dbReference>
<protein>
    <submittedName>
        <fullName evidence="3">Ribosomal protein L7/L12</fullName>
    </submittedName>
</protein>
<evidence type="ECO:0000256" key="1">
    <source>
        <dbReference type="SAM" id="MobiDB-lite"/>
    </source>
</evidence>
<organism evidence="3 4">
    <name type="scientific">Streptomyces rochei</name>
    <name type="common">Streptomyces parvullus</name>
    <dbReference type="NCBI Taxonomy" id="1928"/>
    <lineage>
        <taxon>Bacteria</taxon>
        <taxon>Bacillati</taxon>
        <taxon>Actinomycetota</taxon>
        <taxon>Actinomycetes</taxon>
        <taxon>Kitasatosporales</taxon>
        <taxon>Streptomycetaceae</taxon>
        <taxon>Streptomyces</taxon>
        <taxon>Streptomyces rochei group</taxon>
    </lineage>
</organism>
<name>A0AAX3ZIM5_STRRO</name>